<gene>
    <name evidence="2" type="ORF">mRhiFer1_009200</name>
</gene>
<sequence>MLLKHRPVGKIRERKTICDVWQHAWAVCLFPPPALGAASAGVGAPRAGAVPAPCLPPRSGFCGRPELYFQRCPSLVQPQQPDREEESQRPQRRQERKGGWRAGRRRLERGGAAAAAREDGSPAAASPLSEPLAHGGS</sequence>
<name>A0A7J7SJL4_RHIFE</name>
<dbReference type="EMBL" id="JACAGC010000022">
    <property type="protein sequence ID" value="KAF6288494.1"/>
    <property type="molecule type" value="Genomic_DNA"/>
</dbReference>
<accession>A0A7J7SJL4</accession>
<comment type="caution">
    <text evidence="2">The sequence shown here is derived from an EMBL/GenBank/DDBJ whole genome shotgun (WGS) entry which is preliminary data.</text>
</comment>
<evidence type="ECO:0000256" key="1">
    <source>
        <dbReference type="SAM" id="MobiDB-lite"/>
    </source>
</evidence>
<dbReference type="AlphaFoldDB" id="A0A7J7SJL4"/>
<evidence type="ECO:0000313" key="2">
    <source>
        <dbReference type="EMBL" id="KAF6288494.1"/>
    </source>
</evidence>
<feature type="region of interest" description="Disordered" evidence="1">
    <location>
        <begin position="73"/>
        <end position="137"/>
    </location>
</feature>
<feature type="compositionally biased region" description="Low complexity" evidence="1">
    <location>
        <begin position="110"/>
        <end position="137"/>
    </location>
</feature>
<reference evidence="2 3" key="1">
    <citation type="journal article" date="2020" name="Nature">
        <title>Six reference-quality genomes reveal evolution of bat adaptations.</title>
        <authorList>
            <person name="Jebb D."/>
            <person name="Huang Z."/>
            <person name="Pippel M."/>
            <person name="Hughes G.M."/>
            <person name="Lavrichenko K."/>
            <person name="Devanna P."/>
            <person name="Winkler S."/>
            <person name="Jermiin L.S."/>
            <person name="Skirmuntt E.C."/>
            <person name="Katzourakis A."/>
            <person name="Burkitt-Gray L."/>
            <person name="Ray D.A."/>
            <person name="Sullivan K.A.M."/>
            <person name="Roscito J.G."/>
            <person name="Kirilenko B.M."/>
            <person name="Davalos L.M."/>
            <person name="Corthals A.P."/>
            <person name="Power M.L."/>
            <person name="Jones G."/>
            <person name="Ransome R.D."/>
            <person name="Dechmann D.K.N."/>
            <person name="Locatelli A.G."/>
            <person name="Puechmaille S.J."/>
            <person name="Fedrigo O."/>
            <person name="Jarvis E.D."/>
            <person name="Hiller M."/>
            <person name="Vernes S.C."/>
            <person name="Myers E.W."/>
            <person name="Teeling E.C."/>
        </authorList>
    </citation>
    <scope>NUCLEOTIDE SEQUENCE [LARGE SCALE GENOMIC DNA]</scope>
    <source>
        <strain evidence="2">MRhiFer1</strain>
        <tissue evidence="2">Lung</tissue>
    </source>
</reference>
<protein>
    <submittedName>
        <fullName evidence="2">Uncharacterized protein</fullName>
    </submittedName>
</protein>
<proteinExistence type="predicted"/>
<evidence type="ECO:0000313" key="3">
    <source>
        <dbReference type="Proteomes" id="UP000585614"/>
    </source>
</evidence>
<feature type="compositionally biased region" description="Basic and acidic residues" evidence="1">
    <location>
        <begin position="86"/>
        <end position="98"/>
    </location>
</feature>
<organism evidence="2 3">
    <name type="scientific">Rhinolophus ferrumequinum</name>
    <name type="common">Greater horseshoe bat</name>
    <dbReference type="NCBI Taxonomy" id="59479"/>
    <lineage>
        <taxon>Eukaryota</taxon>
        <taxon>Metazoa</taxon>
        <taxon>Chordata</taxon>
        <taxon>Craniata</taxon>
        <taxon>Vertebrata</taxon>
        <taxon>Euteleostomi</taxon>
        <taxon>Mammalia</taxon>
        <taxon>Eutheria</taxon>
        <taxon>Laurasiatheria</taxon>
        <taxon>Chiroptera</taxon>
        <taxon>Yinpterochiroptera</taxon>
        <taxon>Rhinolophoidea</taxon>
        <taxon>Rhinolophidae</taxon>
        <taxon>Rhinolophinae</taxon>
        <taxon>Rhinolophus</taxon>
    </lineage>
</organism>
<dbReference type="Proteomes" id="UP000585614">
    <property type="component" value="Unassembled WGS sequence"/>
</dbReference>